<feature type="region of interest" description="Disordered" evidence="4">
    <location>
        <begin position="19"/>
        <end position="48"/>
    </location>
</feature>
<dbReference type="PANTHER" id="PTHR15565:SF0">
    <property type="entry name" value="PROTEIN AATF"/>
    <property type="match status" value="1"/>
</dbReference>
<evidence type="ECO:0000256" key="4">
    <source>
        <dbReference type="SAM" id="MobiDB-lite"/>
    </source>
</evidence>
<dbReference type="Proteomes" id="UP000789759">
    <property type="component" value="Unassembled WGS sequence"/>
</dbReference>
<evidence type="ECO:0000313" key="8">
    <source>
        <dbReference type="Proteomes" id="UP000789759"/>
    </source>
</evidence>
<evidence type="ECO:0000256" key="3">
    <source>
        <dbReference type="SAM" id="Coils"/>
    </source>
</evidence>
<dbReference type="InterPro" id="IPR025160">
    <property type="entry name" value="AATF"/>
</dbReference>
<organism evidence="7 8">
    <name type="scientific">Cetraspora pellucida</name>
    <dbReference type="NCBI Taxonomy" id="1433469"/>
    <lineage>
        <taxon>Eukaryota</taxon>
        <taxon>Fungi</taxon>
        <taxon>Fungi incertae sedis</taxon>
        <taxon>Mucoromycota</taxon>
        <taxon>Glomeromycotina</taxon>
        <taxon>Glomeromycetes</taxon>
        <taxon>Diversisporales</taxon>
        <taxon>Gigasporaceae</taxon>
        <taxon>Cetraspora</taxon>
    </lineage>
</organism>
<dbReference type="GO" id="GO:0005730">
    <property type="term" value="C:nucleolus"/>
    <property type="evidence" value="ECO:0007669"/>
    <property type="project" value="TreeGrafter"/>
</dbReference>
<keyword evidence="3" id="KW-0175">Coiled coil</keyword>
<dbReference type="InterPro" id="IPR039223">
    <property type="entry name" value="AATF/Bfr2"/>
</dbReference>
<proteinExistence type="inferred from homology"/>
<dbReference type="GO" id="GO:0000462">
    <property type="term" value="P:maturation of SSU-rRNA from tricistronic rRNA transcript (SSU-rRNA, 5.8S rRNA, LSU-rRNA)"/>
    <property type="evidence" value="ECO:0007669"/>
    <property type="project" value="TreeGrafter"/>
</dbReference>
<evidence type="ECO:0000259" key="6">
    <source>
        <dbReference type="Pfam" id="PF13339"/>
    </source>
</evidence>
<feature type="compositionally biased region" description="Basic and acidic residues" evidence="4">
    <location>
        <begin position="367"/>
        <end position="386"/>
    </location>
</feature>
<accession>A0A9N9EIX6</accession>
<reference evidence="7" key="1">
    <citation type="submission" date="2021-06" db="EMBL/GenBank/DDBJ databases">
        <authorList>
            <person name="Kallberg Y."/>
            <person name="Tangrot J."/>
            <person name="Rosling A."/>
        </authorList>
    </citation>
    <scope>NUCLEOTIDE SEQUENCE</scope>
    <source>
        <strain evidence="7">FL966</strain>
    </source>
</reference>
<protein>
    <recommendedName>
        <fullName evidence="2">Protein BFR2</fullName>
    </recommendedName>
</protein>
<feature type="coiled-coil region" evidence="3">
    <location>
        <begin position="49"/>
        <end position="83"/>
    </location>
</feature>
<dbReference type="InterPro" id="IPR012617">
    <property type="entry name" value="AATF_C"/>
</dbReference>
<feature type="compositionally biased region" description="Basic and acidic residues" evidence="4">
    <location>
        <begin position="19"/>
        <end position="47"/>
    </location>
</feature>
<sequence length="392" mass="45618">MYNSDTEDESDAVDNYISFDKKSFDTESDDEKSFDTESDNEKSESDQKVTVLLDNASSVREELRKIEEDERNLLQKMTQSAQEDINKGHHVKNQIALWDVFLDTRIRLQRAVAISNTFPQPNVYSQFITPETRFSVQETRTELRELIDSLIDLRKNDNIAITENVANNRKRHIEDDNYLEYLWKDMQEINDSFLPFRAQTIEKWSNKVQIAPGIPLNKKFKAINQGVNDQIAHVLCDRERLIKRTQLKRNTDKILGKAKPGTGTYDEHLTNYDLEIFDDTDFYQQLLRELIESRMIDNDDPVALGLRWATLKQTKQKKKNVDTKASKGRRVRYHVHEKLQNFMVPIPSGTWHDDMIDELYSSLLGNKHEELDTDESDGKESNDHTVEAGLDG</sequence>
<evidence type="ECO:0000256" key="2">
    <source>
        <dbReference type="ARBA" id="ARBA00013850"/>
    </source>
</evidence>
<feature type="non-terminal residue" evidence="7">
    <location>
        <position position="392"/>
    </location>
</feature>
<dbReference type="AlphaFoldDB" id="A0A9N9EIX6"/>
<dbReference type="OrthoDB" id="5783963at2759"/>
<keyword evidence="8" id="KW-1185">Reference proteome</keyword>
<dbReference type="EMBL" id="CAJVQA010008785">
    <property type="protein sequence ID" value="CAG8677041.1"/>
    <property type="molecule type" value="Genomic_DNA"/>
</dbReference>
<dbReference type="Pfam" id="PF13339">
    <property type="entry name" value="AATF-Che1"/>
    <property type="match status" value="1"/>
</dbReference>
<feature type="domain" description="AATF leucine zipper-containing" evidence="6">
    <location>
        <begin position="84"/>
        <end position="207"/>
    </location>
</feature>
<evidence type="ECO:0000313" key="7">
    <source>
        <dbReference type="EMBL" id="CAG8677041.1"/>
    </source>
</evidence>
<evidence type="ECO:0000256" key="1">
    <source>
        <dbReference type="ARBA" id="ARBA00008966"/>
    </source>
</evidence>
<dbReference type="Pfam" id="PF08164">
    <property type="entry name" value="TRAUB"/>
    <property type="match status" value="1"/>
</dbReference>
<comment type="caution">
    <text evidence="7">The sequence shown here is derived from an EMBL/GenBank/DDBJ whole genome shotgun (WGS) entry which is preliminary data.</text>
</comment>
<dbReference type="PANTHER" id="PTHR15565">
    <property type="entry name" value="AATF PROTEIN APOPTOSIS ANTAGONIZING TRANSCRIPTION FACTOR"/>
    <property type="match status" value="1"/>
</dbReference>
<comment type="similarity">
    <text evidence="1">Belongs to the AATF family.</text>
</comment>
<name>A0A9N9EIX6_9GLOM</name>
<feature type="region of interest" description="Disordered" evidence="4">
    <location>
        <begin position="367"/>
        <end position="392"/>
    </location>
</feature>
<gene>
    <name evidence="7" type="ORF">CPELLU_LOCUS10575</name>
</gene>
<evidence type="ECO:0000259" key="5">
    <source>
        <dbReference type="Pfam" id="PF08164"/>
    </source>
</evidence>
<feature type="domain" description="Apoptosis-antagonizing transcription factor C-terminal" evidence="5">
    <location>
        <begin position="283"/>
        <end position="364"/>
    </location>
</feature>